<evidence type="ECO:0000259" key="11">
    <source>
        <dbReference type="Pfam" id="PF04452"/>
    </source>
</evidence>
<dbReference type="EC" id="2.1.1.193" evidence="10"/>
<keyword evidence="14" id="KW-1185">Reference proteome</keyword>
<dbReference type="InterPro" id="IPR046887">
    <property type="entry name" value="RsmE_PUA-like"/>
</dbReference>
<comment type="catalytic activity">
    <reaction evidence="9 10">
        <text>uridine(1498) in 16S rRNA + S-adenosyl-L-methionine = N(3)-methyluridine(1498) in 16S rRNA + S-adenosyl-L-homocysteine + H(+)</text>
        <dbReference type="Rhea" id="RHEA:42920"/>
        <dbReference type="Rhea" id="RHEA-COMP:10283"/>
        <dbReference type="Rhea" id="RHEA-COMP:10284"/>
        <dbReference type="ChEBI" id="CHEBI:15378"/>
        <dbReference type="ChEBI" id="CHEBI:57856"/>
        <dbReference type="ChEBI" id="CHEBI:59789"/>
        <dbReference type="ChEBI" id="CHEBI:65315"/>
        <dbReference type="ChEBI" id="CHEBI:74502"/>
        <dbReference type="EC" id="2.1.1.193"/>
    </reaction>
</comment>
<sequence>MLSIVVEKENVLDNKYILINDKSDITHIVNVYRLNISDEIRVVDGEFEYLTKIVKISKKEVLSEIVEKKEDNYSLDIKIDIAMGIIKNDNMKLTIKKLTEIGVNSIIPLKTERVVVKINEKKDVWTDTVKEAMKQCRAVRKTNVEDIKYLKELDLTKYDKVFFLYENSQENKKIHEIIKKSDRNILCIIGPEGGFTEKEVEYMRNKEMIEISLGKRILRAETAAIVISSIIANAW</sequence>
<dbReference type="Pfam" id="PF04452">
    <property type="entry name" value="Methyltrans_RNA"/>
    <property type="match status" value="1"/>
</dbReference>
<dbReference type="PANTHER" id="PTHR30027">
    <property type="entry name" value="RIBOSOMAL RNA SMALL SUBUNIT METHYLTRANSFERASE E"/>
    <property type="match status" value="1"/>
</dbReference>
<evidence type="ECO:0000256" key="1">
    <source>
        <dbReference type="ARBA" id="ARBA00004496"/>
    </source>
</evidence>
<evidence type="ECO:0000256" key="9">
    <source>
        <dbReference type="ARBA" id="ARBA00047944"/>
    </source>
</evidence>
<dbReference type="CDD" id="cd18084">
    <property type="entry name" value="RsmE-like"/>
    <property type="match status" value="1"/>
</dbReference>
<evidence type="ECO:0000256" key="6">
    <source>
        <dbReference type="ARBA" id="ARBA00022679"/>
    </source>
</evidence>
<dbReference type="EMBL" id="CABWIB010000001">
    <property type="protein sequence ID" value="VWL85626.1"/>
    <property type="molecule type" value="Genomic_DNA"/>
</dbReference>
<evidence type="ECO:0000256" key="4">
    <source>
        <dbReference type="ARBA" id="ARBA00022552"/>
    </source>
</evidence>
<proteinExistence type="inferred from homology"/>
<protein>
    <recommendedName>
        <fullName evidence="10">Ribosomal RNA small subunit methyltransferase E</fullName>
        <ecNumber evidence="10">2.1.1.193</ecNumber>
    </recommendedName>
</protein>
<dbReference type="GO" id="GO:0070475">
    <property type="term" value="P:rRNA base methylation"/>
    <property type="evidence" value="ECO:0007669"/>
    <property type="project" value="TreeGrafter"/>
</dbReference>
<dbReference type="Gene3D" id="3.40.1280.10">
    <property type="match status" value="1"/>
</dbReference>
<dbReference type="SUPFAM" id="SSF75217">
    <property type="entry name" value="alpha/beta knot"/>
    <property type="match status" value="1"/>
</dbReference>
<dbReference type="AlphaFoldDB" id="A0A6I8MDP0"/>
<dbReference type="GO" id="GO:0005737">
    <property type="term" value="C:cytoplasm"/>
    <property type="evidence" value="ECO:0007669"/>
    <property type="project" value="UniProtKB-SubCell"/>
</dbReference>
<evidence type="ECO:0000256" key="10">
    <source>
        <dbReference type="PIRNR" id="PIRNR015601"/>
    </source>
</evidence>
<dbReference type="NCBIfam" id="TIGR00046">
    <property type="entry name" value="RsmE family RNA methyltransferase"/>
    <property type="match status" value="1"/>
</dbReference>
<dbReference type="InterPro" id="IPR029028">
    <property type="entry name" value="Alpha/beta_knot_MTases"/>
</dbReference>
<feature type="domain" description="Ribosomal RNA small subunit methyltransferase E PUA-like" evidence="12">
    <location>
        <begin position="21"/>
        <end position="65"/>
    </location>
</feature>
<accession>A0A6I8MDP0</accession>
<keyword evidence="6 10" id="KW-0808">Transferase</keyword>
<dbReference type="RefSeq" id="WP_156683605.1">
    <property type="nucleotide sequence ID" value="NZ_CABWIB010000001.1"/>
</dbReference>
<dbReference type="InterPro" id="IPR006700">
    <property type="entry name" value="RsmE"/>
</dbReference>
<dbReference type="PANTHER" id="PTHR30027:SF3">
    <property type="entry name" value="16S RRNA (URACIL(1498)-N(3))-METHYLTRANSFERASE"/>
    <property type="match status" value="1"/>
</dbReference>
<evidence type="ECO:0000256" key="3">
    <source>
        <dbReference type="ARBA" id="ARBA00022490"/>
    </source>
</evidence>
<evidence type="ECO:0000313" key="13">
    <source>
        <dbReference type="EMBL" id="VWL85626.1"/>
    </source>
</evidence>
<dbReference type="GO" id="GO:0070042">
    <property type="term" value="F:rRNA (uridine-N3-)-methyltransferase activity"/>
    <property type="evidence" value="ECO:0007669"/>
    <property type="project" value="TreeGrafter"/>
</dbReference>
<keyword evidence="5 10" id="KW-0489">Methyltransferase</keyword>
<dbReference type="PIRSF" id="PIRSF015601">
    <property type="entry name" value="MTase_slr0722"/>
    <property type="match status" value="1"/>
</dbReference>
<feature type="domain" description="Ribosomal RNA small subunit methyltransferase E methyltransferase" evidence="11">
    <location>
        <begin position="76"/>
        <end position="231"/>
    </location>
</feature>
<name>A0A6I8MDP0_9FUSO</name>
<dbReference type="SUPFAM" id="SSF88697">
    <property type="entry name" value="PUA domain-like"/>
    <property type="match status" value="1"/>
</dbReference>
<evidence type="ECO:0000256" key="7">
    <source>
        <dbReference type="ARBA" id="ARBA00022691"/>
    </source>
</evidence>
<dbReference type="Pfam" id="PF20260">
    <property type="entry name" value="PUA_4"/>
    <property type="match status" value="1"/>
</dbReference>
<evidence type="ECO:0000259" key="12">
    <source>
        <dbReference type="Pfam" id="PF20260"/>
    </source>
</evidence>
<keyword evidence="3 10" id="KW-0963">Cytoplasm</keyword>
<dbReference type="InterPro" id="IPR015947">
    <property type="entry name" value="PUA-like_sf"/>
</dbReference>
<organism evidence="13 14">
    <name type="scientific">Oceanivirga miroungae</name>
    <dbReference type="NCBI Taxonomy" id="1130046"/>
    <lineage>
        <taxon>Bacteria</taxon>
        <taxon>Fusobacteriati</taxon>
        <taxon>Fusobacteriota</taxon>
        <taxon>Fusobacteriia</taxon>
        <taxon>Fusobacteriales</taxon>
        <taxon>Leptotrichiaceae</taxon>
        <taxon>Oceanivirga</taxon>
    </lineage>
</organism>
<evidence type="ECO:0000256" key="2">
    <source>
        <dbReference type="ARBA" id="ARBA00005528"/>
    </source>
</evidence>
<evidence type="ECO:0000313" key="14">
    <source>
        <dbReference type="Proteomes" id="UP000419017"/>
    </source>
</evidence>
<comment type="function">
    <text evidence="8 10">Specifically methylates the N3 position of the uracil ring of uridine 1498 (m3U1498) in 16S rRNA. Acts on the fully assembled 30S ribosomal subunit.</text>
</comment>
<evidence type="ECO:0000256" key="5">
    <source>
        <dbReference type="ARBA" id="ARBA00022603"/>
    </source>
</evidence>
<dbReference type="InterPro" id="IPR029026">
    <property type="entry name" value="tRNA_m1G_MTases_N"/>
</dbReference>
<comment type="similarity">
    <text evidence="2 10">Belongs to the RNA methyltransferase RsmE family.</text>
</comment>
<reference evidence="13 14" key="1">
    <citation type="submission" date="2019-10" db="EMBL/GenBank/DDBJ databases">
        <authorList>
            <person name="Blom J."/>
        </authorList>
    </citation>
    <scope>NUCLEOTIDE SEQUENCE [LARGE SCALE GENOMIC DNA]</scope>
    <source>
        <strain evidence="13 14">ES3154-GLU</strain>
    </source>
</reference>
<dbReference type="Proteomes" id="UP000419017">
    <property type="component" value="Unassembled WGS sequence"/>
</dbReference>
<comment type="subcellular location">
    <subcellularLocation>
        <location evidence="1 10">Cytoplasm</location>
    </subcellularLocation>
</comment>
<evidence type="ECO:0000256" key="8">
    <source>
        <dbReference type="ARBA" id="ARBA00025699"/>
    </source>
</evidence>
<keyword evidence="7 10" id="KW-0949">S-adenosyl-L-methionine</keyword>
<dbReference type="InterPro" id="IPR046886">
    <property type="entry name" value="RsmE_MTase_dom"/>
</dbReference>
<keyword evidence="4 10" id="KW-0698">rRNA processing</keyword>
<gene>
    <name evidence="13" type="ORF">OMES3154_00911</name>
</gene>